<evidence type="ECO:0000259" key="2">
    <source>
        <dbReference type="Pfam" id="PF07317"/>
    </source>
</evidence>
<feature type="domain" description="PilZ" evidence="1">
    <location>
        <begin position="134"/>
        <end position="247"/>
    </location>
</feature>
<comment type="caution">
    <text evidence="3">The sequence shown here is derived from an EMBL/GenBank/DDBJ whole genome shotgun (WGS) entry which is preliminary data.</text>
</comment>
<keyword evidence="3" id="KW-0969">Cilium</keyword>
<dbReference type="EMBL" id="QJJS01000029">
    <property type="protein sequence ID" value="PXW91932.1"/>
    <property type="molecule type" value="Genomic_DNA"/>
</dbReference>
<dbReference type="RefSeq" id="WP_110402487.1">
    <property type="nucleotide sequence ID" value="NZ_QJJS01000029.1"/>
</dbReference>
<keyword evidence="3" id="KW-0282">Flagellum</keyword>
<evidence type="ECO:0000313" key="3">
    <source>
        <dbReference type="EMBL" id="PXW91932.1"/>
    </source>
</evidence>
<reference evidence="3 4" key="1">
    <citation type="submission" date="2018-05" db="EMBL/GenBank/DDBJ databases">
        <title>Genomic Encyclopedia of Type Strains, Phase IV (KMG-IV): sequencing the most valuable type-strain genomes for metagenomic binning, comparative biology and taxonomic classification.</title>
        <authorList>
            <person name="Goeker M."/>
        </authorList>
    </citation>
    <scope>NUCLEOTIDE SEQUENCE [LARGE SCALE GENOMIC DNA]</scope>
    <source>
        <strain evidence="3 4">DSM 566</strain>
    </source>
</reference>
<feature type="domain" description="Type III secretion system flagellar brake protein YcgR PilZN" evidence="2">
    <location>
        <begin position="29"/>
        <end position="132"/>
    </location>
</feature>
<accession>A0A318GUP1</accession>
<sequence length="257" mass="27981">MSSDSLSFQADAPEAPLIESATALAAHELRSHVEIRALMRQFVQGDVPISLISPPDLSYTTSLWAEDEGRQLLSFAADGGDARVRRLLAAPALVAVGYIDNIKIQFDVQDLSLVSGLGSTALNARYPVRIYRLQRRDSYRVRPLSQAQPVARLNHPADPSLALVLRVLDVSHTGVALLLPADLPALPLGTVLGEVRLDLDASHSTRLVLKVIRIGAVHAVQGGVRLGCEIVNLPLASGRVLQRYLEQTQQRRRMLSL</sequence>
<evidence type="ECO:0000313" key="4">
    <source>
        <dbReference type="Proteomes" id="UP000247811"/>
    </source>
</evidence>
<dbReference type="InterPro" id="IPR009926">
    <property type="entry name" value="T3SS_YcgR_PilZN"/>
</dbReference>
<dbReference type="OrthoDB" id="5572581at2"/>
<organism evidence="3 4">
    <name type="scientific">Sphaerotilus hippei</name>
    <dbReference type="NCBI Taxonomy" id="744406"/>
    <lineage>
        <taxon>Bacteria</taxon>
        <taxon>Pseudomonadati</taxon>
        <taxon>Pseudomonadota</taxon>
        <taxon>Betaproteobacteria</taxon>
        <taxon>Burkholderiales</taxon>
        <taxon>Sphaerotilaceae</taxon>
        <taxon>Sphaerotilus</taxon>
    </lineage>
</organism>
<evidence type="ECO:0000259" key="1">
    <source>
        <dbReference type="Pfam" id="PF07238"/>
    </source>
</evidence>
<dbReference type="Proteomes" id="UP000247811">
    <property type="component" value="Unassembled WGS sequence"/>
</dbReference>
<dbReference type="Pfam" id="PF07238">
    <property type="entry name" value="PilZ"/>
    <property type="match status" value="1"/>
</dbReference>
<name>A0A318GUP1_9BURK</name>
<gene>
    <name evidence="3" type="ORF">C7444_12911</name>
</gene>
<dbReference type="Pfam" id="PF07317">
    <property type="entry name" value="PilZN"/>
    <property type="match status" value="1"/>
</dbReference>
<dbReference type="AlphaFoldDB" id="A0A318GUP1"/>
<protein>
    <submittedName>
        <fullName evidence="3">C-di-GMP-binding flagellar brake protein YcgR</fullName>
    </submittedName>
</protein>
<keyword evidence="3" id="KW-0966">Cell projection</keyword>
<keyword evidence="4" id="KW-1185">Reference proteome</keyword>
<dbReference type="InterPro" id="IPR009875">
    <property type="entry name" value="PilZ_domain"/>
</dbReference>
<dbReference type="Gene3D" id="2.40.10.220">
    <property type="entry name" value="predicted glycosyltransferase like domains"/>
    <property type="match status" value="1"/>
</dbReference>
<proteinExistence type="predicted"/>
<dbReference type="GO" id="GO:0035438">
    <property type="term" value="F:cyclic-di-GMP binding"/>
    <property type="evidence" value="ECO:0007669"/>
    <property type="project" value="InterPro"/>
</dbReference>